<name>A0A318IP75_9BURK</name>
<accession>A0A318IP75</accession>
<comment type="similarity">
    <text evidence="1">Belongs to the LysR transcriptional regulatory family.</text>
</comment>
<evidence type="ECO:0000256" key="4">
    <source>
        <dbReference type="ARBA" id="ARBA00023163"/>
    </source>
</evidence>
<dbReference type="AlphaFoldDB" id="A0A318IP75"/>
<feature type="domain" description="HTH lysR-type" evidence="5">
    <location>
        <begin position="1"/>
        <end position="59"/>
    </location>
</feature>
<evidence type="ECO:0000313" key="7">
    <source>
        <dbReference type="Proteomes" id="UP000247792"/>
    </source>
</evidence>
<dbReference type="SUPFAM" id="SSF46785">
    <property type="entry name" value="Winged helix' DNA-binding domain"/>
    <property type="match status" value="1"/>
</dbReference>
<dbReference type="InterPro" id="IPR058163">
    <property type="entry name" value="LysR-type_TF_proteobact-type"/>
</dbReference>
<gene>
    <name evidence="6" type="ORF">DFR42_11425</name>
</gene>
<evidence type="ECO:0000256" key="2">
    <source>
        <dbReference type="ARBA" id="ARBA00023015"/>
    </source>
</evidence>
<dbReference type="InterPro" id="IPR005119">
    <property type="entry name" value="LysR_subst-bd"/>
</dbReference>
<dbReference type="Gene3D" id="1.10.10.10">
    <property type="entry name" value="Winged helix-like DNA-binding domain superfamily/Winged helix DNA-binding domain"/>
    <property type="match status" value="1"/>
</dbReference>
<dbReference type="Pfam" id="PF03466">
    <property type="entry name" value="LysR_substrate"/>
    <property type="match status" value="1"/>
</dbReference>
<dbReference type="EMBL" id="QJKB01000014">
    <property type="protein sequence ID" value="PXX37866.1"/>
    <property type="molecule type" value="Genomic_DNA"/>
</dbReference>
<dbReference type="InterPro" id="IPR036388">
    <property type="entry name" value="WH-like_DNA-bd_sf"/>
</dbReference>
<keyword evidence="2" id="KW-0805">Transcription regulation</keyword>
<protein>
    <submittedName>
        <fullName evidence="6">LysR family transcriptional regulator</fullName>
    </submittedName>
</protein>
<sequence>MDKLRSMEVFVAVVDAGSFTAAAAQCEISPVMVGKHIQFLEKLLGARLLTRTTRRQSLTELGVQYAEQCKAILSQISEAESGAARMRGGARGVLKITSPVTFGSEMLAPAMVDYLATYPEMRADLHMNDRLVDVVEDGFDAAIRIGQLEDSTLVARPLRPYSMMICAAPAYLKRRGIPRTPADLTAHECLDFLHWNRHVRWRLTKETEEATEIPVSRLRSNNGQALKSAAVAGFGIVMQSELLLASEVAAGRLVPLMEDYVPAPRPMHLLYPRDRQPTPKLSTFIDFMLGRFGL</sequence>
<dbReference type="PANTHER" id="PTHR30537:SF5">
    <property type="entry name" value="HTH-TYPE TRANSCRIPTIONAL ACTIVATOR TTDR-RELATED"/>
    <property type="match status" value="1"/>
</dbReference>
<dbReference type="FunFam" id="1.10.10.10:FF:000001">
    <property type="entry name" value="LysR family transcriptional regulator"/>
    <property type="match status" value="1"/>
</dbReference>
<dbReference type="SUPFAM" id="SSF53850">
    <property type="entry name" value="Periplasmic binding protein-like II"/>
    <property type="match status" value="1"/>
</dbReference>
<dbReference type="Pfam" id="PF00126">
    <property type="entry name" value="HTH_1"/>
    <property type="match status" value="1"/>
</dbReference>
<comment type="caution">
    <text evidence="6">The sequence shown here is derived from an EMBL/GenBank/DDBJ whole genome shotgun (WGS) entry which is preliminary data.</text>
</comment>
<dbReference type="InterPro" id="IPR036390">
    <property type="entry name" value="WH_DNA-bd_sf"/>
</dbReference>
<dbReference type="GO" id="GO:0043565">
    <property type="term" value="F:sequence-specific DNA binding"/>
    <property type="evidence" value="ECO:0007669"/>
    <property type="project" value="TreeGrafter"/>
</dbReference>
<keyword evidence="3" id="KW-0238">DNA-binding</keyword>
<evidence type="ECO:0000256" key="1">
    <source>
        <dbReference type="ARBA" id="ARBA00009437"/>
    </source>
</evidence>
<dbReference type="FunFam" id="3.40.190.290:FF:000001">
    <property type="entry name" value="Transcriptional regulator, LysR family"/>
    <property type="match status" value="1"/>
</dbReference>
<organism evidence="6 7">
    <name type="scientific">Undibacterium pigrum</name>
    <dbReference type="NCBI Taxonomy" id="401470"/>
    <lineage>
        <taxon>Bacteria</taxon>
        <taxon>Pseudomonadati</taxon>
        <taxon>Pseudomonadota</taxon>
        <taxon>Betaproteobacteria</taxon>
        <taxon>Burkholderiales</taxon>
        <taxon>Oxalobacteraceae</taxon>
        <taxon>Undibacterium</taxon>
    </lineage>
</organism>
<keyword evidence="7" id="KW-1185">Reference proteome</keyword>
<evidence type="ECO:0000259" key="5">
    <source>
        <dbReference type="PROSITE" id="PS50931"/>
    </source>
</evidence>
<evidence type="ECO:0000313" key="6">
    <source>
        <dbReference type="EMBL" id="PXX37866.1"/>
    </source>
</evidence>
<dbReference type="OrthoDB" id="9026421at2"/>
<dbReference type="CDD" id="cd08477">
    <property type="entry name" value="PBP2_CrgA_like_8"/>
    <property type="match status" value="1"/>
</dbReference>
<dbReference type="Gene3D" id="3.40.190.290">
    <property type="match status" value="1"/>
</dbReference>
<proteinExistence type="inferred from homology"/>
<dbReference type="PANTHER" id="PTHR30537">
    <property type="entry name" value="HTH-TYPE TRANSCRIPTIONAL REGULATOR"/>
    <property type="match status" value="1"/>
</dbReference>
<dbReference type="GO" id="GO:0003700">
    <property type="term" value="F:DNA-binding transcription factor activity"/>
    <property type="evidence" value="ECO:0007669"/>
    <property type="project" value="InterPro"/>
</dbReference>
<reference evidence="6 7" key="1">
    <citation type="submission" date="2018-05" db="EMBL/GenBank/DDBJ databases">
        <title>Genomic Encyclopedia of Type Strains, Phase IV (KMG-IV): sequencing the most valuable type-strain genomes for metagenomic binning, comparative biology and taxonomic classification.</title>
        <authorList>
            <person name="Goeker M."/>
        </authorList>
    </citation>
    <scope>NUCLEOTIDE SEQUENCE [LARGE SCALE GENOMIC DNA]</scope>
    <source>
        <strain evidence="6 7">DSM 19792</strain>
    </source>
</reference>
<dbReference type="RefSeq" id="WP_110257834.1">
    <property type="nucleotide sequence ID" value="NZ_QJKB01000014.1"/>
</dbReference>
<dbReference type="GO" id="GO:0006351">
    <property type="term" value="P:DNA-templated transcription"/>
    <property type="evidence" value="ECO:0007669"/>
    <property type="project" value="TreeGrafter"/>
</dbReference>
<dbReference type="Proteomes" id="UP000247792">
    <property type="component" value="Unassembled WGS sequence"/>
</dbReference>
<evidence type="ECO:0000256" key="3">
    <source>
        <dbReference type="ARBA" id="ARBA00023125"/>
    </source>
</evidence>
<keyword evidence="4" id="KW-0804">Transcription</keyword>
<dbReference type="PROSITE" id="PS50931">
    <property type="entry name" value="HTH_LYSR"/>
    <property type="match status" value="1"/>
</dbReference>
<dbReference type="InterPro" id="IPR000847">
    <property type="entry name" value="LysR_HTH_N"/>
</dbReference>